<proteinExistence type="predicted"/>
<evidence type="ECO:0000313" key="3">
    <source>
        <dbReference type="Proteomes" id="UP000074561"/>
    </source>
</evidence>
<dbReference type="Gene3D" id="3.40.630.30">
    <property type="match status" value="1"/>
</dbReference>
<gene>
    <name evidence="2" type="ORF">CPter91_4253</name>
</gene>
<protein>
    <submittedName>
        <fullName evidence="2">Acetyltransferase family protein</fullName>
    </submittedName>
</protein>
<dbReference type="InterPro" id="IPR016181">
    <property type="entry name" value="Acyl_CoA_acyltransferase"/>
</dbReference>
<dbReference type="EMBL" id="CP013234">
    <property type="protein sequence ID" value="AMP06568.1"/>
    <property type="molecule type" value="Genomic_DNA"/>
</dbReference>
<feature type="domain" description="N-acetyltransferase" evidence="1">
    <location>
        <begin position="9"/>
        <end position="173"/>
    </location>
</feature>
<dbReference type="KEGG" id="cpra:CPter91_4253"/>
<dbReference type="AlphaFoldDB" id="A0A127Q954"/>
<accession>A0A127Q954</accession>
<keyword evidence="2" id="KW-0808">Transferase</keyword>
<sequence>MQTITTENLVLRDFSLVDRDAYRALRDDQKFARFYSEEDVSTDKSDALLDLFIAQSLELPRNKYQFAIVTKSGDLIGSCGIRLEADQQASVGCELGREWQKKGYALEAGNAVLAFGFDQRGVHRIYAETISENKAAIRLCKILGMRHEALFLENRFFQGRWWSTSVLAVLARDWRQRYSVRGHRKDN</sequence>
<dbReference type="SUPFAM" id="SSF55729">
    <property type="entry name" value="Acyl-CoA N-acyltransferases (Nat)"/>
    <property type="match status" value="1"/>
</dbReference>
<dbReference type="OrthoDB" id="9801656at2"/>
<dbReference type="PATRIC" id="fig|279113.9.peg.4222"/>
<dbReference type="InterPro" id="IPR051531">
    <property type="entry name" value="N-acetyltransferase"/>
</dbReference>
<name>A0A127Q954_9BURK</name>
<organism evidence="2 3">
    <name type="scientific">Collimonas pratensis</name>
    <dbReference type="NCBI Taxonomy" id="279113"/>
    <lineage>
        <taxon>Bacteria</taxon>
        <taxon>Pseudomonadati</taxon>
        <taxon>Pseudomonadota</taxon>
        <taxon>Betaproteobacteria</taxon>
        <taxon>Burkholderiales</taxon>
        <taxon>Oxalobacteraceae</taxon>
        <taxon>Collimonas</taxon>
    </lineage>
</organism>
<reference evidence="2 3" key="1">
    <citation type="submission" date="2015-11" db="EMBL/GenBank/DDBJ databases">
        <title>Exploring the genomic traits of fungus-feeding bacterial genus Collimonas.</title>
        <authorList>
            <person name="Song C."/>
            <person name="Schmidt R."/>
            <person name="de Jager V."/>
            <person name="Krzyzanowska D."/>
            <person name="Jongedijk E."/>
            <person name="Cankar K."/>
            <person name="Beekwilder J."/>
            <person name="van Veen A."/>
            <person name="de Boer W."/>
            <person name="van Veen J.A."/>
            <person name="Garbeva P."/>
        </authorList>
    </citation>
    <scope>NUCLEOTIDE SEQUENCE [LARGE SCALE GENOMIC DNA]</scope>
    <source>
        <strain evidence="2 3">Ter91</strain>
    </source>
</reference>
<evidence type="ECO:0000313" key="2">
    <source>
        <dbReference type="EMBL" id="AMP06568.1"/>
    </source>
</evidence>
<dbReference type="PANTHER" id="PTHR43792:SF1">
    <property type="entry name" value="N-ACETYLTRANSFERASE DOMAIN-CONTAINING PROTEIN"/>
    <property type="match status" value="1"/>
</dbReference>
<dbReference type="GO" id="GO:0016747">
    <property type="term" value="F:acyltransferase activity, transferring groups other than amino-acyl groups"/>
    <property type="evidence" value="ECO:0007669"/>
    <property type="project" value="InterPro"/>
</dbReference>
<dbReference type="PANTHER" id="PTHR43792">
    <property type="entry name" value="GNAT FAMILY, PUTATIVE (AFU_ORTHOLOGUE AFUA_3G00765)-RELATED-RELATED"/>
    <property type="match status" value="1"/>
</dbReference>
<dbReference type="STRING" id="279113.CPter91_4253"/>
<evidence type="ECO:0000259" key="1">
    <source>
        <dbReference type="PROSITE" id="PS51186"/>
    </source>
</evidence>
<dbReference type="InterPro" id="IPR000182">
    <property type="entry name" value="GNAT_dom"/>
</dbReference>
<dbReference type="PROSITE" id="PS51186">
    <property type="entry name" value="GNAT"/>
    <property type="match status" value="1"/>
</dbReference>
<dbReference type="RefSeq" id="WP_061943106.1">
    <property type="nucleotide sequence ID" value="NZ_CP013234.1"/>
</dbReference>
<dbReference type="Pfam" id="PF13302">
    <property type="entry name" value="Acetyltransf_3"/>
    <property type="match status" value="1"/>
</dbReference>
<dbReference type="Proteomes" id="UP000074561">
    <property type="component" value="Chromosome"/>
</dbReference>